<evidence type="ECO:0000313" key="2">
    <source>
        <dbReference type="Proteomes" id="UP000054988"/>
    </source>
</evidence>
<gene>
    <name evidence="1" type="ORF">WG66_2299</name>
</gene>
<name>A0A0W0G999_MONRR</name>
<dbReference type="AlphaFoldDB" id="A0A0W0G999"/>
<accession>A0A0W0G999</accession>
<protein>
    <submittedName>
        <fullName evidence="1">Uncharacterized protein</fullName>
    </submittedName>
</protein>
<evidence type="ECO:0000313" key="1">
    <source>
        <dbReference type="EMBL" id="KTB45123.1"/>
    </source>
</evidence>
<organism evidence="1 2">
    <name type="scientific">Moniliophthora roreri</name>
    <name type="common">Frosty pod rot fungus</name>
    <name type="synonym">Monilia roreri</name>
    <dbReference type="NCBI Taxonomy" id="221103"/>
    <lineage>
        <taxon>Eukaryota</taxon>
        <taxon>Fungi</taxon>
        <taxon>Dikarya</taxon>
        <taxon>Basidiomycota</taxon>
        <taxon>Agaricomycotina</taxon>
        <taxon>Agaricomycetes</taxon>
        <taxon>Agaricomycetidae</taxon>
        <taxon>Agaricales</taxon>
        <taxon>Marasmiineae</taxon>
        <taxon>Marasmiaceae</taxon>
        <taxon>Moniliophthora</taxon>
    </lineage>
</organism>
<proteinExistence type="predicted"/>
<dbReference type="Proteomes" id="UP000054988">
    <property type="component" value="Unassembled WGS sequence"/>
</dbReference>
<sequence length="195" mass="22984">MSNTNTQNTATPNQHVALPHRLNEDNRCTYNLIPVHAIPISSFYNPSLQTRPTMINHHFKIWNPPEVKEDVDYQAEALETCEAPCCYAPKAGDQRPVGMLKCYHPDVVDEFIEYYVCRQCFSLKHQFCGMEVMERWRFEEPWPKNKGESEWKVKNLSTKPWGLCWDGNPWETDWWKNADQWAEWGTTDSKDNRND</sequence>
<comment type="caution">
    <text evidence="1">The sequence shown here is derived from an EMBL/GenBank/DDBJ whole genome shotgun (WGS) entry which is preliminary data.</text>
</comment>
<reference evidence="1 2" key="1">
    <citation type="submission" date="2015-12" db="EMBL/GenBank/DDBJ databases">
        <title>Draft genome sequence of Moniliophthora roreri, the causal agent of frosty pod rot of cacao.</title>
        <authorList>
            <person name="Aime M.C."/>
            <person name="Diaz-Valderrama J.R."/>
            <person name="Kijpornyongpan T."/>
            <person name="Phillips-Mora W."/>
        </authorList>
    </citation>
    <scope>NUCLEOTIDE SEQUENCE [LARGE SCALE GENOMIC DNA]</scope>
    <source>
        <strain evidence="1 2">MCA 2952</strain>
    </source>
</reference>
<dbReference type="EMBL" id="LATX01000770">
    <property type="protein sequence ID" value="KTB45123.1"/>
    <property type="molecule type" value="Genomic_DNA"/>
</dbReference>